<organism evidence="3 4">
    <name type="scientific">Leeuwenhoekiella palythoae</name>
    <dbReference type="NCBI Taxonomy" id="573501"/>
    <lineage>
        <taxon>Bacteria</taxon>
        <taxon>Pseudomonadati</taxon>
        <taxon>Bacteroidota</taxon>
        <taxon>Flavobacteriia</taxon>
        <taxon>Flavobacteriales</taxon>
        <taxon>Flavobacteriaceae</taxon>
        <taxon>Leeuwenhoekiella</taxon>
    </lineage>
</organism>
<dbReference type="EMBL" id="FQXT01000004">
    <property type="protein sequence ID" value="SHI16284.1"/>
    <property type="molecule type" value="Genomic_DNA"/>
</dbReference>
<feature type="transmembrane region" description="Helical" evidence="1">
    <location>
        <begin position="146"/>
        <end position="165"/>
    </location>
</feature>
<gene>
    <name evidence="2" type="ORF">DSM01_1702</name>
    <name evidence="3" type="ORF">SAMN04487999_2426</name>
</gene>
<dbReference type="Proteomes" id="UP000290037">
    <property type="component" value="Unassembled WGS sequence"/>
</dbReference>
<feature type="transmembrane region" description="Helical" evidence="1">
    <location>
        <begin position="208"/>
        <end position="227"/>
    </location>
</feature>
<evidence type="ECO:0000313" key="5">
    <source>
        <dbReference type="Proteomes" id="UP000290037"/>
    </source>
</evidence>
<feature type="transmembrane region" description="Helical" evidence="1">
    <location>
        <begin position="83"/>
        <end position="99"/>
    </location>
</feature>
<sequence>MRPSPQRVVKLEWLTVILLIVNFFATYSFELETFRLTRMISLAVLVLYFLFHKRVKGLLLVMAFAFFMSREVGYQFFESLWGTEWYMASAMLGYLFLFLDRLPFIKYGFSIWIIVLALILIAATLTILVTLGELARPNLNSHAELIFFYGYGIALIFLILAAFYYNHVLNSTRSLLYTFMVFGFMMSDIAACLAYYNKVTSLYYVDRGFFILSMAMLTHFGLNLHGAKRERKDLKMLR</sequence>
<evidence type="ECO:0008006" key="6">
    <source>
        <dbReference type="Google" id="ProtNLM"/>
    </source>
</evidence>
<accession>A0A1M5YWP4</accession>
<evidence type="ECO:0000256" key="1">
    <source>
        <dbReference type="SAM" id="Phobius"/>
    </source>
</evidence>
<reference evidence="2 5" key="3">
    <citation type="submission" date="2018-07" db="EMBL/GenBank/DDBJ databases">
        <title>Leeuwenhoekiella genomics.</title>
        <authorList>
            <person name="Tahon G."/>
            <person name="Willems A."/>
        </authorList>
    </citation>
    <scope>NUCLEOTIDE SEQUENCE [LARGE SCALE GENOMIC DNA]</scope>
    <source>
        <strain evidence="2 5">LMG 24856</strain>
    </source>
</reference>
<keyword evidence="1" id="KW-1133">Transmembrane helix</keyword>
<feature type="transmembrane region" description="Helical" evidence="1">
    <location>
        <begin position="177"/>
        <end position="196"/>
    </location>
</feature>
<evidence type="ECO:0000313" key="4">
    <source>
        <dbReference type="Proteomes" id="UP000184240"/>
    </source>
</evidence>
<dbReference type="EMBL" id="QOVN01000003">
    <property type="protein sequence ID" value="RXG29600.1"/>
    <property type="molecule type" value="Genomic_DNA"/>
</dbReference>
<keyword evidence="1" id="KW-0812">Transmembrane</keyword>
<keyword evidence="1" id="KW-0472">Membrane</keyword>
<dbReference type="STRING" id="573501.SAMN04487999_2426"/>
<dbReference type="Proteomes" id="UP000184240">
    <property type="component" value="Unassembled WGS sequence"/>
</dbReference>
<reference evidence="3" key="2">
    <citation type="submission" date="2016-11" db="EMBL/GenBank/DDBJ databases">
        <authorList>
            <person name="Jaros S."/>
            <person name="Januszkiewicz K."/>
            <person name="Wedrychowicz H."/>
        </authorList>
    </citation>
    <scope>NUCLEOTIDE SEQUENCE [LARGE SCALE GENOMIC DNA]</scope>
    <source>
        <strain evidence="3">DSM 19859</strain>
    </source>
</reference>
<reference evidence="4" key="1">
    <citation type="submission" date="2016-11" db="EMBL/GenBank/DDBJ databases">
        <authorList>
            <person name="Varghese N."/>
            <person name="Submissions S."/>
        </authorList>
    </citation>
    <scope>NUCLEOTIDE SEQUENCE [LARGE SCALE GENOMIC DNA]</scope>
    <source>
        <strain evidence="4">DSM 19859</strain>
    </source>
</reference>
<protein>
    <recommendedName>
        <fullName evidence="6">YhhN-like protein</fullName>
    </recommendedName>
</protein>
<dbReference type="AlphaFoldDB" id="A0A1M5YWP4"/>
<feature type="transmembrane region" description="Helical" evidence="1">
    <location>
        <begin position="111"/>
        <end position="134"/>
    </location>
</feature>
<proteinExistence type="predicted"/>
<keyword evidence="5" id="KW-1185">Reference proteome</keyword>
<evidence type="ECO:0000313" key="3">
    <source>
        <dbReference type="EMBL" id="SHI16284.1"/>
    </source>
</evidence>
<evidence type="ECO:0000313" key="2">
    <source>
        <dbReference type="EMBL" id="RXG29600.1"/>
    </source>
</evidence>
<name>A0A1M5YWP4_9FLAO</name>
<feature type="transmembrane region" description="Helical" evidence="1">
    <location>
        <begin position="12"/>
        <end position="29"/>
    </location>
</feature>